<dbReference type="PROSITE" id="PS50862">
    <property type="entry name" value="AA_TRNA_LIGASE_II"/>
    <property type="match status" value="1"/>
</dbReference>
<comment type="subunit">
    <text evidence="1">Homodimer.</text>
</comment>
<dbReference type="Pfam" id="PF13393">
    <property type="entry name" value="tRNA-synt_His"/>
    <property type="match status" value="2"/>
</dbReference>
<feature type="binding site" evidence="4">
    <location>
        <begin position="313"/>
        <end position="314"/>
    </location>
    <ligand>
        <name>L-histidine</name>
        <dbReference type="ChEBI" id="CHEBI:57595"/>
    </ligand>
</feature>
<dbReference type="GO" id="GO:0005737">
    <property type="term" value="C:cytoplasm"/>
    <property type="evidence" value="ECO:0007669"/>
    <property type="project" value="InterPro"/>
</dbReference>
<keyword evidence="6" id="KW-0328">Glycosyltransferase</keyword>
<keyword evidence="6" id="KW-0808">Transferase</keyword>
<dbReference type="InterPro" id="IPR041715">
    <property type="entry name" value="HisRS-like_core"/>
</dbReference>
<keyword evidence="3" id="KW-0028">Amino-acid biosynthesis</keyword>
<dbReference type="GO" id="GO:0004821">
    <property type="term" value="F:histidine-tRNA ligase activity"/>
    <property type="evidence" value="ECO:0007669"/>
    <property type="project" value="TreeGrafter"/>
</dbReference>
<proteinExistence type="predicted"/>
<dbReference type="RefSeq" id="WP_188908500.1">
    <property type="nucleotide sequence ID" value="NZ_BMMF01000001.1"/>
</dbReference>
<feature type="binding site" evidence="4">
    <location>
        <begin position="63"/>
        <end position="65"/>
    </location>
    <ligand>
        <name>L-histidine</name>
        <dbReference type="ChEBI" id="CHEBI:57595"/>
    </ligand>
</feature>
<dbReference type="GO" id="GO:0006427">
    <property type="term" value="P:histidyl-tRNA aminoacylation"/>
    <property type="evidence" value="ECO:0007669"/>
    <property type="project" value="TreeGrafter"/>
</dbReference>
<dbReference type="PIRSF" id="PIRSF001549">
    <property type="entry name" value="His-tRNA_synth"/>
    <property type="match status" value="1"/>
</dbReference>
<evidence type="ECO:0000313" key="6">
    <source>
        <dbReference type="EMBL" id="GGK18679.1"/>
    </source>
</evidence>
<reference evidence="6 7" key="1">
    <citation type="journal article" date="2014" name="Int. J. Syst. Evol. Microbiol.">
        <title>Complete genome sequence of Corynebacterium casei LMG S-19264T (=DSM 44701T), isolated from a smear-ripened cheese.</title>
        <authorList>
            <consortium name="US DOE Joint Genome Institute (JGI-PGF)"/>
            <person name="Walter F."/>
            <person name="Albersmeier A."/>
            <person name="Kalinowski J."/>
            <person name="Ruckert C."/>
        </authorList>
    </citation>
    <scope>NUCLEOTIDE SEQUENCE [LARGE SCALE GENOMIC DNA]</scope>
    <source>
        <strain evidence="6 7">CGMCC 1.9161</strain>
    </source>
</reference>
<organism evidence="6 7">
    <name type="scientific">Salinarimonas ramus</name>
    <dbReference type="NCBI Taxonomy" id="690164"/>
    <lineage>
        <taxon>Bacteria</taxon>
        <taxon>Pseudomonadati</taxon>
        <taxon>Pseudomonadota</taxon>
        <taxon>Alphaproteobacteria</taxon>
        <taxon>Hyphomicrobiales</taxon>
        <taxon>Salinarimonadaceae</taxon>
        <taxon>Salinarimonas</taxon>
    </lineage>
</organism>
<evidence type="ECO:0000256" key="4">
    <source>
        <dbReference type="PIRSR" id="PIRSR001549-1"/>
    </source>
</evidence>
<dbReference type="SUPFAM" id="SSF55681">
    <property type="entry name" value="Class II aaRS and biotin synthetases"/>
    <property type="match status" value="1"/>
</dbReference>
<dbReference type="InterPro" id="IPR006195">
    <property type="entry name" value="aa-tRNA-synth_II"/>
</dbReference>
<dbReference type="InterPro" id="IPR004516">
    <property type="entry name" value="HisRS/HisZ"/>
</dbReference>
<evidence type="ECO:0000256" key="3">
    <source>
        <dbReference type="ARBA" id="ARBA00023102"/>
    </source>
</evidence>
<evidence type="ECO:0000256" key="2">
    <source>
        <dbReference type="ARBA" id="ARBA00017399"/>
    </source>
</evidence>
<dbReference type="Proteomes" id="UP000600449">
    <property type="component" value="Unassembled WGS sequence"/>
</dbReference>
<dbReference type="NCBIfam" id="NF008950">
    <property type="entry name" value="PRK12295.1-3"/>
    <property type="match status" value="1"/>
</dbReference>
<feature type="binding site" evidence="4">
    <location>
        <position position="309"/>
    </location>
    <ligand>
        <name>L-histidine</name>
        <dbReference type="ChEBI" id="CHEBI:57595"/>
    </ligand>
</feature>
<protein>
    <recommendedName>
        <fullName evidence="2">Histidine--tRNA ligase</fullName>
    </recommendedName>
</protein>
<evidence type="ECO:0000313" key="7">
    <source>
        <dbReference type="Proteomes" id="UP000600449"/>
    </source>
</evidence>
<evidence type="ECO:0000256" key="1">
    <source>
        <dbReference type="ARBA" id="ARBA00011738"/>
    </source>
</evidence>
<dbReference type="Gene3D" id="3.30.930.10">
    <property type="entry name" value="Bira Bifunctional Protein, Domain 2"/>
    <property type="match status" value="2"/>
</dbReference>
<sequence>MNASETRAEEILLGLFDREGYAPLEPPVLQPAEVFLDLSGEDIRRRMFVTSDAQGAELCLRPEYTIPVCRAHLAAHGTGSAAYCYRGPVFRLRAGETGEFRQAGIESIGRADVAAADAEVLALALEALDALGIAHGGVKLGDVGLLEAMIDALGVAPATKSRLIRAIVSGHAATILEAEPAPDLVEHAGLLAALEGQDPQAAHAFVEDVLAIAGISTVGGRSAGEIAERFLARAGRRGNGLSAEARDVLSAYLAISGDPDDVAGRVRDLAGQAGLAVEPALALFEERTGFLAARGVDVSALAFRADFARNLDYYTGFIFEAVSTGESGGKPLVGGGRYDRLLTRLGAHEPVPAVGCSFWIDRIAASPEVAR</sequence>
<dbReference type="NCBIfam" id="NF008953">
    <property type="entry name" value="PRK12295.1-6"/>
    <property type="match status" value="1"/>
</dbReference>
<evidence type="ECO:0000259" key="5">
    <source>
        <dbReference type="PROSITE" id="PS50862"/>
    </source>
</evidence>
<keyword evidence="3" id="KW-0368">Histidine biosynthesis</keyword>
<comment type="caution">
    <text evidence="6">The sequence shown here is derived from an EMBL/GenBank/DDBJ whole genome shotgun (WGS) entry which is preliminary data.</text>
</comment>
<dbReference type="InterPro" id="IPR045864">
    <property type="entry name" value="aa-tRNA-synth_II/BPL/LPL"/>
</dbReference>
<dbReference type="GO" id="GO:0000105">
    <property type="term" value="P:L-histidine biosynthetic process"/>
    <property type="evidence" value="ECO:0007669"/>
    <property type="project" value="UniProtKB-KW"/>
</dbReference>
<accession>A0A917Q352</accession>
<feature type="binding site" evidence="4">
    <location>
        <position position="91"/>
    </location>
    <ligand>
        <name>L-histidine</name>
        <dbReference type="ChEBI" id="CHEBI:57595"/>
    </ligand>
</feature>
<dbReference type="AlphaFoldDB" id="A0A917Q352"/>
<dbReference type="EMBL" id="BMMF01000001">
    <property type="protein sequence ID" value="GGK18679.1"/>
    <property type="molecule type" value="Genomic_DNA"/>
</dbReference>
<dbReference type="GO" id="GO:0016757">
    <property type="term" value="F:glycosyltransferase activity"/>
    <property type="evidence" value="ECO:0007669"/>
    <property type="project" value="UniProtKB-KW"/>
</dbReference>
<name>A0A917Q352_9HYPH</name>
<dbReference type="PANTHER" id="PTHR43707">
    <property type="entry name" value="HISTIDYL-TRNA SYNTHETASE"/>
    <property type="match status" value="1"/>
</dbReference>
<feature type="domain" description="Aminoacyl-transfer RNA synthetases class-II family profile" evidence="5">
    <location>
        <begin position="15"/>
        <end position="367"/>
    </location>
</feature>
<keyword evidence="7" id="KW-1185">Reference proteome</keyword>
<gene>
    <name evidence="6" type="primary">hisZ</name>
    <name evidence="6" type="ORF">GCM10011322_01730</name>
</gene>
<feature type="binding site" evidence="4">
    <location>
        <position position="106"/>
    </location>
    <ligand>
        <name>L-histidine</name>
        <dbReference type="ChEBI" id="CHEBI:57595"/>
    </ligand>
</feature>
<feature type="binding site" evidence="4">
    <location>
        <position position="102"/>
    </location>
    <ligand>
        <name>L-histidine</name>
        <dbReference type="ChEBI" id="CHEBI:57595"/>
    </ligand>
</feature>
<dbReference type="PANTHER" id="PTHR43707:SF1">
    <property type="entry name" value="HISTIDINE--TRNA LIGASE, MITOCHONDRIAL-RELATED"/>
    <property type="match status" value="1"/>
</dbReference>